<feature type="transmembrane region" description="Helical" evidence="2">
    <location>
        <begin position="422"/>
        <end position="440"/>
    </location>
</feature>
<keyword evidence="4" id="KW-1185">Reference proteome</keyword>
<feature type="transmembrane region" description="Helical" evidence="2">
    <location>
        <begin position="52"/>
        <end position="77"/>
    </location>
</feature>
<keyword evidence="2" id="KW-1133">Transmembrane helix</keyword>
<dbReference type="EMBL" id="VLKE01000001">
    <property type="protein sequence ID" value="TWH68584.1"/>
    <property type="molecule type" value="Genomic_DNA"/>
</dbReference>
<feature type="transmembrane region" description="Helical" evidence="2">
    <location>
        <begin position="166"/>
        <end position="185"/>
    </location>
</feature>
<dbReference type="InterPro" id="IPR046264">
    <property type="entry name" value="DUF6297"/>
</dbReference>
<feature type="transmembrane region" description="Helical" evidence="2">
    <location>
        <begin position="392"/>
        <end position="416"/>
    </location>
</feature>
<proteinExistence type="predicted"/>
<feature type="transmembrane region" description="Helical" evidence="2">
    <location>
        <begin position="89"/>
        <end position="106"/>
    </location>
</feature>
<keyword evidence="2" id="KW-0812">Transmembrane</keyword>
<dbReference type="Pfam" id="PF19814">
    <property type="entry name" value="DUF6297"/>
    <property type="match status" value="1"/>
</dbReference>
<protein>
    <recommendedName>
        <fullName evidence="5">ABC-2 type transport system permease protein</fullName>
    </recommendedName>
</protein>
<dbReference type="Proteomes" id="UP000319825">
    <property type="component" value="Unassembled WGS sequence"/>
</dbReference>
<dbReference type="AlphaFoldDB" id="A0A562ID78"/>
<feature type="transmembrane region" description="Helical" evidence="2">
    <location>
        <begin position="197"/>
        <end position="214"/>
    </location>
</feature>
<evidence type="ECO:0000313" key="3">
    <source>
        <dbReference type="EMBL" id="TWH68584.1"/>
    </source>
</evidence>
<comment type="caution">
    <text evidence="3">The sequence shown here is derived from an EMBL/GenBank/DDBJ whole genome shotgun (WGS) entry which is preliminary data.</text>
</comment>
<feature type="transmembrane region" description="Helical" evidence="2">
    <location>
        <begin position="234"/>
        <end position="254"/>
    </location>
</feature>
<name>A0A562ID78_MICOL</name>
<feature type="region of interest" description="Disordered" evidence="1">
    <location>
        <begin position="1"/>
        <end position="24"/>
    </location>
</feature>
<evidence type="ECO:0008006" key="5">
    <source>
        <dbReference type="Google" id="ProtNLM"/>
    </source>
</evidence>
<evidence type="ECO:0000313" key="4">
    <source>
        <dbReference type="Proteomes" id="UP000319825"/>
    </source>
</evidence>
<feature type="transmembrane region" description="Helical" evidence="2">
    <location>
        <begin position="467"/>
        <end position="488"/>
    </location>
</feature>
<keyword evidence="2" id="KW-0472">Membrane</keyword>
<evidence type="ECO:0000256" key="2">
    <source>
        <dbReference type="SAM" id="Phobius"/>
    </source>
</evidence>
<accession>A0A562ID78</accession>
<sequence>MDTGEGGFRRRWGGPPVTVTDGIRPARRASPTDVRRWIRQRQIAANGRVDPAAVYSLLLAAAMAVALFGQPAIAIVWPASAPAADAPELIPLAAAGLALLSYYGVLRQLGPLAASRSDAAWLLTAPVPRRALLAPAFLLTVASAALVGALTALGVAGHVAPRPLSAAVLVAALLAGAVLALGLAWSAIQAQRAGGRAFDRAVALAAGLLLAALVGSRLVDGSPDPPAFPAPDAVGLALCLAALLLVALGLHRAWAGLDRWPTHRLMEAAAVTGVYADMVYAVEPSFLTESSTRRYWRGRAGIRSSRLIRRPGIPPLLAQDLLVVRRKATRLPWLAALAALPTALGDAPAWLLLPLVLLGAMAAAGITSESTHSDAANRSMVRLMGLSRRQVALQRLAVPSVVAALWCAAATAGLQAAGVLAGQWWLLGLAIGPAASLAAMQRARASAATIGTTLVETPFGAFPSGMLLWLVNGVDVLAVLALPAVIGLTSGSVLGWHTVAAQAGASALGVVVLALATGRRPD</sequence>
<organism evidence="3 4">
    <name type="scientific">Micromonospora olivasterospora</name>
    <dbReference type="NCBI Taxonomy" id="1880"/>
    <lineage>
        <taxon>Bacteria</taxon>
        <taxon>Bacillati</taxon>
        <taxon>Actinomycetota</taxon>
        <taxon>Actinomycetes</taxon>
        <taxon>Micromonosporales</taxon>
        <taxon>Micromonosporaceae</taxon>
        <taxon>Micromonospora</taxon>
    </lineage>
</organism>
<reference evidence="3 4" key="1">
    <citation type="submission" date="2019-07" db="EMBL/GenBank/DDBJ databases">
        <title>R&amp;d 2014.</title>
        <authorList>
            <person name="Klenk H.-P."/>
        </authorList>
    </citation>
    <scope>NUCLEOTIDE SEQUENCE [LARGE SCALE GENOMIC DNA]</scope>
    <source>
        <strain evidence="3 4">DSM 43868</strain>
    </source>
</reference>
<evidence type="ECO:0000256" key="1">
    <source>
        <dbReference type="SAM" id="MobiDB-lite"/>
    </source>
</evidence>
<feature type="transmembrane region" description="Helical" evidence="2">
    <location>
        <begin position="494"/>
        <end position="516"/>
    </location>
</feature>
<feature type="transmembrane region" description="Helical" evidence="2">
    <location>
        <begin position="136"/>
        <end position="160"/>
    </location>
</feature>
<gene>
    <name evidence="3" type="ORF">JD77_03581</name>
</gene>